<evidence type="ECO:0000313" key="10">
    <source>
        <dbReference type="Proteomes" id="UP000444721"/>
    </source>
</evidence>
<comment type="similarity">
    <text evidence="1">Belongs to the short-chain dehydrogenases/reductases (SDR) family.</text>
</comment>
<dbReference type="RefSeq" id="XP_044566856.1">
    <property type="nucleotide sequence ID" value="XM_044702477.1"/>
</dbReference>
<dbReference type="OrthoDB" id="1204at2759"/>
<dbReference type="Pfam" id="PF00106">
    <property type="entry name" value="adh_short"/>
    <property type="match status" value="1"/>
</dbReference>
<dbReference type="AlphaFoldDB" id="A0A6A5BVP9"/>
<evidence type="ECO:0000313" key="9">
    <source>
        <dbReference type="EMBL" id="KAF0982143.1"/>
    </source>
</evidence>
<comment type="subunit">
    <text evidence="2">Homodimer.</text>
</comment>
<dbReference type="GO" id="GO:0005737">
    <property type="term" value="C:cytoplasm"/>
    <property type="evidence" value="ECO:0007669"/>
    <property type="project" value="TreeGrafter"/>
</dbReference>
<reference evidence="9 10" key="1">
    <citation type="journal article" date="2019" name="Sci. Rep.">
        <title>Nanopore sequencing improves the draft genome of the human pathogenic amoeba Naegleria fowleri.</title>
        <authorList>
            <person name="Liechti N."/>
            <person name="Schurch N."/>
            <person name="Bruggmann R."/>
            <person name="Wittwer M."/>
        </authorList>
    </citation>
    <scope>NUCLEOTIDE SEQUENCE [LARGE SCALE GENOMIC DNA]</scope>
    <source>
        <strain evidence="9 10">ATCC 30894</strain>
    </source>
</reference>
<keyword evidence="3" id="KW-0521">NADP</keyword>
<evidence type="ECO:0000256" key="1">
    <source>
        <dbReference type="ARBA" id="ARBA00006484"/>
    </source>
</evidence>
<dbReference type="GeneID" id="68119219"/>
<dbReference type="VEuPathDB" id="AmoebaDB:FDP41_012004"/>
<dbReference type="InterPro" id="IPR036291">
    <property type="entry name" value="NAD(P)-bd_dom_sf"/>
</dbReference>
<dbReference type="EC" id="1.5.1.34" evidence="6"/>
<evidence type="ECO:0000256" key="7">
    <source>
        <dbReference type="ARBA" id="ARBA00039520"/>
    </source>
</evidence>
<keyword evidence="5" id="KW-0783">Tetrahydrobiopterin biosynthesis</keyword>
<dbReference type="PANTHER" id="PTHR15104">
    <property type="entry name" value="DIHYDROPTERIDINE REDUCTASE"/>
    <property type="match status" value="1"/>
</dbReference>
<dbReference type="Gene3D" id="3.40.50.720">
    <property type="entry name" value="NAD(P)-binding Rossmann-like Domain"/>
    <property type="match status" value="1"/>
</dbReference>
<dbReference type="EMBL" id="VFQX01000012">
    <property type="protein sequence ID" value="KAF0982143.1"/>
    <property type="molecule type" value="Genomic_DNA"/>
</dbReference>
<evidence type="ECO:0000256" key="2">
    <source>
        <dbReference type="ARBA" id="ARBA00011738"/>
    </source>
</evidence>
<dbReference type="GO" id="GO:0006729">
    <property type="term" value="P:tetrahydrobiopterin biosynthetic process"/>
    <property type="evidence" value="ECO:0007669"/>
    <property type="project" value="UniProtKB-KW"/>
</dbReference>
<evidence type="ECO:0000256" key="6">
    <source>
        <dbReference type="ARBA" id="ARBA00039153"/>
    </source>
</evidence>
<dbReference type="GO" id="GO:0070404">
    <property type="term" value="F:NADH binding"/>
    <property type="evidence" value="ECO:0007669"/>
    <property type="project" value="TreeGrafter"/>
</dbReference>
<dbReference type="GO" id="GO:0070402">
    <property type="term" value="F:NADPH binding"/>
    <property type="evidence" value="ECO:0007669"/>
    <property type="project" value="TreeGrafter"/>
</dbReference>
<dbReference type="VEuPathDB" id="AmoebaDB:NfTy_023270"/>
<evidence type="ECO:0000256" key="3">
    <source>
        <dbReference type="ARBA" id="ARBA00022857"/>
    </source>
</evidence>
<dbReference type="GO" id="GO:0004155">
    <property type="term" value="F:6,7-dihydropteridine reductase activity"/>
    <property type="evidence" value="ECO:0007669"/>
    <property type="project" value="UniProtKB-EC"/>
</dbReference>
<evidence type="ECO:0000256" key="8">
    <source>
        <dbReference type="ARBA" id="ARBA00041348"/>
    </source>
</evidence>
<keyword evidence="10" id="KW-1185">Reference proteome</keyword>
<evidence type="ECO:0000256" key="4">
    <source>
        <dbReference type="ARBA" id="ARBA00023002"/>
    </source>
</evidence>
<accession>A0A6A5BVP9</accession>
<dbReference type="InterPro" id="IPR002347">
    <property type="entry name" value="SDR_fam"/>
</dbReference>
<dbReference type="PANTHER" id="PTHR15104:SF0">
    <property type="entry name" value="DIHYDROPTERIDINE REDUCTASE"/>
    <property type="match status" value="1"/>
</dbReference>
<organism evidence="9 10">
    <name type="scientific">Naegleria fowleri</name>
    <name type="common">Brain eating amoeba</name>
    <dbReference type="NCBI Taxonomy" id="5763"/>
    <lineage>
        <taxon>Eukaryota</taxon>
        <taxon>Discoba</taxon>
        <taxon>Heterolobosea</taxon>
        <taxon>Tetramitia</taxon>
        <taxon>Eutetramitia</taxon>
        <taxon>Vahlkampfiidae</taxon>
        <taxon>Naegleria</taxon>
    </lineage>
</organism>
<dbReference type="Proteomes" id="UP000444721">
    <property type="component" value="Unassembled WGS sequence"/>
</dbReference>
<dbReference type="GO" id="GO:0006559">
    <property type="term" value="P:L-phenylalanine catabolic process"/>
    <property type="evidence" value="ECO:0007669"/>
    <property type="project" value="TreeGrafter"/>
</dbReference>
<dbReference type="SUPFAM" id="SSF51735">
    <property type="entry name" value="NAD(P)-binding Rossmann-fold domains"/>
    <property type="match status" value="1"/>
</dbReference>
<keyword evidence="4" id="KW-0560">Oxidoreductase</keyword>
<dbReference type="VEuPathDB" id="AmoebaDB:NF0069770"/>
<gene>
    <name evidence="9" type="ORF">FDP41_012004</name>
</gene>
<proteinExistence type="inferred from homology"/>
<dbReference type="FunFam" id="3.40.50.720:FF:000157">
    <property type="entry name" value="Quinoid dihydropteridine reductase"/>
    <property type="match status" value="1"/>
</dbReference>
<dbReference type="OMA" id="KNYWVGS"/>
<protein>
    <recommendedName>
        <fullName evidence="7">Dihydropteridine reductase</fullName>
        <ecNumber evidence="6">1.5.1.34</ecNumber>
    </recommendedName>
    <alternativeName>
        <fullName evidence="8">Quinoid dihydropteridine reductase</fullName>
    </alternativeName>
</protein>
<sequence>MSQKVVAVFGGVGQLGRNLIRAIKQKNYVAISIDLRENSDADHSIVLKNQLDKNTPTMALSLQDGSENEQVLSQNLQNILGSNNQKLDAVINVAGGFVMGSLKEKQLLSQVDAMWKVSVQSSVLSALCASAHLKEGGLLVLPGAAGALSPTPHTIAYGLAKNSVHHLVRSLAHPKECGLPAHTTTIGIVPSMLDTEANRQAMPNADTSTWTPLDHVSNELIKWLESSYTERPPSGSLVKIVTTKGNTEFIVEK</sequence>
<comment type="caution">
    <text evidence="9">The sequence shown here is derived from an EMBL/GenBank/DDBJ whole genome shotgun (WGS) entry which is preliminary data.</text>
</comment>
<evidence type="ECO:0000256" key="5">
    <source>
        <dbReference type="ARBA" id="ARBA00023007"/>
    </source>
</evidence>
<name>A0A6A5BVP9_NAEFO</name>